<evidence type="ECO:0000256" key="9">
    <source>
        <dbReference type="ARBA" id="ARBA00023136"/>
    </source>
</evidence>
<keyword evidence="9 10" id="KW-0472">Membrane</keyword>
<keyword evidence="8" id="KW-1133">Transmembrane helix</keyword>
<evidence type="ECO:0000256" key="3">
    <source>
        <dbReference type="ARBA" id="ARBA00006375"/>
    </source>
</evidence>
<comment type="similarity">
    <text evidence="3 11">Belongs to the mitochondrial carrier (TC 2.A.29) family.</text>
</comment>
<evidence type="ECO:0000256" key="1">
    <source>
        <dbReference type="ARBA" id="ARBA00002238"/>
    </source>
</evidence>
<evidence type="ECO:0000256" key="7">
    <source>
        <dbReference type="ARBA" id="ARBA00022737"/>
    </source>
</evidence>
<dbReference type="Gene3D" id="1.50.40.10">
    <property type="entry name" value="Mitochondrial carrier domain"/>
    <property type="match status" value="1"/>
</dbReference>
<dbReference type="Pfam" id="PF00153">
    <property type="entry name" value="Mito_carr"/>
    <property type="match status" value="3"/>
</dbReference>
<dbReference type="SUPFAM" id="SSF103506">
    <property type="entry name" value="Mitochondrial carrier"/>
    <property type="match status" value="1"/>
</dbReference>
<keyword evidence="7" id="KW-0677">Repeat</keyword>
<evidence type="ECO:0000256" key="5">
    <source>
        <dbReference type="ARBA" id="ARBA00022448"/>
    </source>
</evidence>
<dbReference type="PROSITE" id="PS50920">
    <property type="entry name" value="SOLCAR"/>
    <property type="match status" value="3"/>
</dbReference>
<dbReference type="InterPro" id="IPR018108">
    <property type="entry name" value="MCP_transmembrane"/>
</dbReference>
<comment type="subcellular location">
    <subcellularLocation>
        <location evidence="2">Membrane</location>
        <topology evidence="2">Multi-pass membrane protein</topology>
    </subcellularLocation>
</comment>
<evidence type="ECO:0000256" key="8">
    <source>
        <dbReference type="ARBA" id="ARBA00022989"/>
    </source>
</evidence>
<organism evidence="12 13">
    <name type="scientific">[Candida] anglica</name>
    <dbReference type="NCBI Taxonomy" id="148631"/>
    <lineage>
        <taxon>Eukaryota</taxon>
        <taxon>Fungi</taxon>
        <taxon>Dikarya</taxon>
        <taxon>Ascomycota</taxon>
        <taxon>Saccharomycotina</taxon>
        <taxon>Pichiomycetes</taxon>
        <taxon>Debaryomycetaceae</taxon>
        <taxon>Kurtzmaniella</taxon>
    </lineage>
</organism>
<dbReference type="PANTHER" id="PTHR45683">
    <property type="entry name" value="MITOCHONDRIAL NICOTINAMIDE ADENINE DINUCLEOTIDE TRANSPORTER 1-RELATED-RELATED"/>
    <property type="match status" value="1"/>
</dbReference>
<evidence type="ECO:0000256" key="6">
    <source>
        <dbReference type="ARBA" id="ARBA00022692"/>
    </source>
</evidence>
<evidence type="ECO:0000313" key="12">
    <source>
        <dbReference type="EMBL" id="CAK7900620.1"/>
    </source>
</evidence>
<evidence type="ECO:0000256" key="4">
    <source>
        <dbReference type="ARBA" id="ARBA00021935"/>
    </source>
</evidence>
<dbReference type="Proteomes" id="UP001497600">
    <property type="component" value="Chromosome C"/>
</dbReference>
<keyword evidence="6 10" id="KW-0812">Transmembrane</keyword>
<evidence type="ECO:0000313" key="13">
    <source>
        <dbReference type="Proteomes" id="UP001497600"/>
    </source>
</evidence>
<proteinExistence type="inferred from homology"/>
<name>A0ABP0E9B0_9ASCO</name>
<protein>
    <recommendedName>
        <fullName evidence="4">Mitochondrial thiamine pyrophosphate carrier 1</fullName>
    </recommendedName>
</protein>
<evidence type="ECO:0000256" key="11">
    <source>
        <dbReference type="RuleBase" id="RU000488"/>
    </source>
</evidence>
<gene>
    <name evidence="12" type="primary">YEA6</name>
    <name evidence="12" type="ORF">CAAN4_C08196</name>
</gene>
<sequence>MLTDRQIETVAGLCAGFSTTVITHPLDLIKVRLQLSKQPPSSQPFSLLRHVISNINDSATIAQSSQHATRSSQRFMILLRQYYRGLTPNLIGNISAWSLYFTLYAEFKSIVKTNSQTVNYFASSAMAGATTSLITNPIWVLKTRILGTSSHESRAYHSILDGVHKIWKNEGISAFWKGSIPSMFSVAQASLQFTFYDHLKNYFGNRPMNTDGTQSIQLSTSQYIYASATAKTLSMVIMYPSQMIKSRLQTYQSTSPPTGQAKVITTNGNTITGVCKDIWVHEGKLRGFYKGVGANMLRVVPATCITFVVYEKVRGQLRGDRESENKS</sequence>
<feature type="repeat" description="Solcar" evidence="10">
    <location>
        <begin position="218"/>
        <end position="316"/>
    </location>
</feature>
<dbReference type="EMBL" id="OZ004255">
    <property type="protein sequence ID" value="CAK7900620.1"/>
    <property type="molecule type" value="Genomic_DNA"/>
</dbReference>
<feature type="repeat" description="Solcar" evidence="10">
    <location>
        <begin position="3"/>
        <end position="110"/>
    </location>
</feature>
<keyword evidence="5 11" id="KW-0813">Transport</keyword>
<keyword evidence="13" id="KW-1185">Reference proteome</keyword>
<accession>A0ABP0E9B0</accession>
<dbReference type="InterPro" id="IPR044712">
    <property type="entry name" value="SLC25A32-like"/>
</dbReference>
<evidence type="ECO:0000256" key="10">
    <source>
        <dbReference type="PROSITE-ProRule" id="PRU00282"/>
    </source>
</evidence>
<comment type="function">
    <text evidence="1">Mitochondrial transporter that mediates uptake of thiamine pyrophosphate (ThPP) into mitochondria.</text>
</comment>
<reference evidence="12 13" key="1">
    <citation type="submission" date="2024-01" db="EMBL/GenBank/DDBJ databases">
        <authorList>
            <consortium name="Genoscope - CEA"/>
            <person name="William W."/>
        </authorList>
    </citation>
    <scope>NUCLEOTIDE SEQUENCE [LARGE SCALE GENOMIC DNA]</scope>
    <source>
        <strain evidence="12 13">29B2s-10</strain>
    </source>
</reference>
<dbReference type="InterPro" id="IPR023395">
    <property type="entry name" value="MCP_dom_sf"/>
</dbReference>
<evidence type="ECO:0000256" key="2">
    <source>
        <dbReference type="ARBA" id="ARBA00004141"/>
    </source>
</evidence>
<feature type="repeat" description="Solcar" evidence="10">
    <location>
        <begin position="115"/>
        <end position="202"/>
    </location>
</feature>